<name>A0A023ZV32_9CAUD</name>
<accession>A0A023ZV32</accession>
<dbReference type="KEGG" id="vg:19485349"/>
<dbReference type="Proteomes" id="UP000024439">
    <property type="component" value="Segment"/>
</dbReference>
<sequence length="62" mass="7091">MKAYLEAIVIAQKEGGDVSTSVSQIVLEFVDAYAYNKFTETFDAYEKGPKFEIYRTLLPLDY</sequence>
<evidence type="ECO:0008006" key="3">
    <source>
        <dbReference type="Google" id="ProtNLM"/>
    </source>
</evidence>
<reference evidence="1 2" key="1">
    <citation type="submission" date="2014-10" db="EMBL/GenBank/DDBJ databases">
        <title>Complete genome sequence of e11/2, a T-even type bacteriophage specific for E. coli O157:H7.</title>
        <authorList>
            <person name="Coffey B."/>
            <person name="Ross P."/>
            <person name="O'Flynn G."/>
            <person name="O'Sullivan O."/>
            <person name="Casey A."/>
            <person name="Callanan M."/>
            <person name="Coffey A."/>
            <person name="McAuliffe O."/>
        </authorList>
    </citation>
    <scope>NUCLEOTIDE SEQUENCE [LARGE SCALE GENOMIC DNA]</scope>
</reference>
<keyword evidence="2" id="KW-1185">Reference proteome</keyword>
<dbReference type="GeneID" id="19485349"/>
<gene>
    <name evidence="1" type="ORF">e112_209</name>
</gene>
<proteinExistence type="predicted"/>
<organism evidence="1 2">
    <name type="scientific">Escherichia phage vB_EcoM_112</name>
    <dbReference type="NCBI Taxonomy" id="1495285"/>
    <lineage>
        <taxon>Viruses</taxon>
        <taxon>Duplodnaviria</taxon>
        <taxon>Heunggongvirae</taxon>
        <taxon>Uroviricota</taxon>
        <taxon>Caudoviricetes</taxon>
        <taxon>Pantevenvirales</taxon>
        <taxon>Straboviridae</taxon>
        <taxon>Tevenvirinae</taxon>
        <taxon>Tequatrovirus</taxon>
        <taxon>Tequatrovirus e112</taxon>
    </lineage>
</organism>
<dbReference type="InterPro" id="IPR056962">
    <property type="entry name" value="Phage_blade"/>
</dbReference>
<dbReference type="EMBL" id="KJ668714">
    <property type="protein sequence ID" value="AHY83399.1"/>
    <property type="molecule type" value="Genomic_DNA"/>
</dbReference>
<dbReference type="Pfam" id="PF24647">
    <property type="entry name" value="Phage_blade"/>
    <property type="match status" value="1"/>
</dbReference>
<evidence type="ECO:0000313" key="2">
    <source>
        <dbReference type="Proteomes" id="UP000024439"/>
    </source>
</evidence>
<evidence type="ECO:0000313" key="1">
    <source>
        <dbReference type="EMBL" id="AHY83399.1"/>
    </source>
</evidence>
<dbReference type="RefSeq" id="YP_009030806.1">
    <property type="nucleotide sequence ID" value="NC_024125.2"/>
</dbReference>
<protein>
    <recommendedName>
        <fullName evidence="3">Phage protein</fullName>
    </recommendedName>
</protein>